<evidence type="ECO:0000256" key="5">
    <source>
        <dbReference type="ARBA" id="ARBA00022759"/>
    </source>
</evidence>
<keyword evidence="4" id="KW-0540">Nuclease</keyword>
<keyword evidence="2" id="KW-0808">Transferase</keyword>
<dbReference type="Pfam" id="PF17921">
    <property type="entry name" value="Integrase_H2C2"/>
    <property type="match status" value="1"/>
</dbReference>
<evidence type="ECO:0000256" key="3">
    <source>
        <dbReference type="ARBA" id="ARBA00022695"/>
    </source>
</evidence>
<dbReference type="SUPFAM" id="SSF53098">
    <property type="entry name" value="Ribonuclease H-like"/>
    <property type="match status" value="1"/>
</dbReference>
<protein>
    <recommendedName>
        <fullName evidence="1">RNA-directed DNA polymerase</fullName>
        <ecNumber evidence="1">2.7.7.49</ecNumber>
    </recommendedName>
</protein>
<keyword evidence="7" id="KW-0695">RNA-directed DNA polymerase</keyword>
<dbReference type="Gene3D" id="3.30.420.10">
    <property type="entry name" value="Ribonuclease H-like superfamily/Ribonuclease H"/>
    <property type="match status" value="1"/>
</dbReference>
<feature type="domain" description="Integrase catalytic" evidence="10">
    <location>
        <begin position="1071"/>
        <end position="1226"/>
    </location>
</feature>
<evidence type="ECO:0000256" key="2">
    <source>
        <dbReference type="ARBA" id="ARBA00022679"/>
    </source>
</evidence>
<dbReference type="CDD" id="cd09274">
    <property type="entry name" value="RNase_HI_RT_Ty3"/>
    <property type="match status" value="1"/>
</dbReference>
<evidence type="ECO:0000256" key="6">
    <source>
        <dbReference type="ARBA" id="ARBA00022801"/>
    </source>
</evidence>
<dbReference type="InterPro" id="IPR000477">
    <property type="entry name" value="RT_dom"/>
</dbReference>
<dbReference type="Gene3D" id="3.30.70.270">
    <property type="match status" value="2"/>
</dbReference>
<evidence type="ECO:0000256" key="8">
    <source>
        <dbReference type="SAM" id="MobiDB-lite"/>
    </source>
</evidence>
<dbReference type="PANTHER" id="PTHR37984">
    <property type="entry name" value="PROTEIN CBG26694"/>
    <property type="match status" value="1"/>
</dbReference>
<evidence type="ECO:0000256" key="7">
    <source>
        <dbReference type="ARBA" id="ARBA00022918"/>
    </source>
</evidence>
<evidence type="ECO:0000259" key="10">
    <source>
        <dbReference type="PROSITE" id="PS50994"/>
    </source>
</evidence>
<dbReference type="Gene3D" id="2.40.70.10">
    <property type="entry name" value="Acid Proteases"/>
    <property type="match status" value="1"/>
</dbReference>
<dbReference type="PROSITE" id="PS50994">
    <property type="entry name" value="INTEGRASE"/>
    <property type="match status" value="1"/>
</dbReference>
<dbReference type="InterPro" id="IPR001584">
    <property type="entry name" value="Integrase_cat-core"/>
</dbReference>
<evidence type="ECO:0000313" key="12">
    <source>
        <dbReference type="Proteomes" id="UP001307889"/>
    </source>
</evidence>
<dbReference type="EMBL" id="AP028918">
    <property type="protein sequence ID" value="BES99666.1"/>
    <property type="molecule type" value="Genomic_DNA"/>
</dbReference>
<dbReference type="Gene3D" id="1.10.340.70">
    <property type="match status" value="1"/>
</dbReference>
<dbReference type="SUPFAM" id="SSF56672">
    <property type="entry name" value="DNA/RNA polymerases"/>
    <property type="match status" value="1"/>
</dbReference>
<dbReference type="PANTHER" id="PTHR37984:SF5">
    <property type="entry name" value="PROTEIN NYNRIN-LIKE"/>
    <property type="match status" value="1"/>
</dbReference>
<dbReference type="Gene3D" id="4.10.60.10">
    <property type="entry name" value="Zinc finger, CCHC-type"/>
    <property type="match status" value="1"/>
</dbReference>
<dbReference type="InterPro" id="IPR041588">
    <property type="entry name" value="Integrase_H2C2"/>
</dbReference>
<feature type="region of interest" description="Disordered" evidence="8">
    <location>
        <begin position="1308"/>
        <end position="1366"/>
    </location>
</feature>
<name>A0ABN7B5I2_9HEMI</name>
<dbReference type="InterPro" id="IPR041373">
    <property type="entry name" value="RT_RNaseH"/>
</dbReference>
<dbReference type="PROSITE" id="PS50878">
    <property type="entry name" value="RT_POL"/>
    <property type="match status" value="1"/>
</dbReference>
<sequence>MAPKKTRKGKAPAECDSSDESCKHRDDRISVSNFKFTFYDKNEEWRYYIQRFELEVSLFGIDAPEYDTDKRNLLLKWIGPEIYRLVVDHFDPQPVTQQTYDSIRNFLNSHFKSTVNYLASRIRFGNTHRSHNQSITEYVAELRRLAVPCLFRGTLDERLRDQFLLGLEDAQMQEELLRLHPDVDVSMNDIQKSASIIETARTSISKQSHTLLDRSLFQVEEHIGEPSSNTNRTTTRLPVHAPYGDTNKPTADQPVHTIDPTTTCIRCGRSKHSINVCPAARSTCKHCSLIGHWANCCLKSGKAQVLTSTTNRSRQPSSAHHLNAINQVQSPDPRYFLIDTLVNGTPISFEYDTAAAKTVIGQQVWKRIGSPRLRDTEPLGAYPDFTIPMLGECTVSVQLGKTTKALPIVVAKGSGTSLFGRNWIGAFNVSPQCPFVRRGYFPTLNKIDQLPDIYDRNTILNEFPELFNDEVGRTSSVVVSVRVDPSVEPKFFNARPVPFALKNAADKEIDRLLHDGIIEPIDPLKFDVKWASPVVYQPKRNGKVRLCGDFKVTINPHMLNNDPHPQPTFEEIACKFTGFSEFSIIDLKDAFHQLPVDEESKQYLIIATHRGYFTYKTMPFGIKIASAKFQKFMDTLLQDLEGVAWLQDDIATGGKTRQEHIMRLRLVLNRLRDAGLKTQIDKIHLFQPSIKFLGYRWDKEGVHPTHEGVDALRELRSPNNVSELRSFLGSINYYSRFLKDLQSRCSILNSLLQKNKKWEWTPEHERVFQSLKGEITADKTIVHYDPNLPIILSTDASNTGIGAVIQHRYKDNSLRPIAAASRALTKAEQNFSTIDREGLAIIFGVNKFFQYLCGRNFIIQTDHKPLERIFGENSSLPKIVASRLSRWALTLSNYDYTIEHIPGREMCVPDCLSRLFKNNDCTKSEEPFQSYDSLNEIRTHFLHESNLTNSRLKHLSWRDETLKTIFQLHERGWPPKRNLDDSIIPFYEKRDELSIENGVLLWQNRLVIPKSLQTCVLQKLHEGHPGIVAMKSLARIYIWWPGIDRQIETYVGQCSDCQKSQSDSPETPLYLWNTPDSAWDRLHIDFLGPFEGKMWFVVIDAFSRWLEIFPMTTATTENAVVSLRSLFSKYGICKSIVSDNGPQFRSTHFKQFCHSNGVKLILTTPYHSRTNGRVERVIRTFKNRYLRSKTQFPDPTHRMQVVLFTYRTTPHSSTGKSPAELFLGRKLTTVFDRMKPDTREKMDRMAFKSKMYHDRSSQNRDFNVGDFVWFKRKVDSEWIPASVLEKTGELSYHVKVGEDMYRAHADQMRSRLQTGEDDQTATENDSRFTRDFINSDPHISSREISTQRDIRRSSRHRQQPARLEYR</sequence>
<dbReference type="InterPro" id="IPR012337">
    <property type="entry name" value="RNaseH-like_sf"/>
</dbReference>
<accession>A0ABN7B5I2</accession>
<dbReference type="InterPro" id="IPR036397">
    <property type="entry name" value="RNaseH_sf"/>
</dbReference>
<dbReference type="Pfam" id="PF00665">
    <property type="entry name" value="rve"/>
    <property type="match status" value="1"/>
</dbReference>
<evidence type="ECO:0000256" key="1">
    <source>
        <dbReference type="ARBA" id="ARBA00012493"/>
    </source>
</evidence>
<dbReference type="InterPro" id="IPR021109">
    <property type="entry name" value="Peptidase_aspartic_dom_sf"/>
</dbReference>
<evidence type="ECO:0000256" key="4">
    <source>
        <dbReference type="ARBA" id="ARBA00022722"/>
    </source>
</evidence>
<dbReference type="Proteomes" id="UP001307889">
    <property type="component" value="Chromosome 10"/>
</dbReference>
<dbReference type="Pfam" id="PF17917">
    <property type="entry name" value="RT_RNaseH"/>
    <property type="match status" value="1"/>
</dbReference>
<dbReference type="CDD" id="cd01647">
    <property type="entry name" value="RT_LTR"/>
    <property type="match status" value="1"/>
</dbReference>
<gene>
    <name evidence="11" type="ORF">NTJ_12484</name>
</gene>
<dbReference type="Gene3D" id="3.10.10.10">
    <property type="entry name" value="HIV Type 1 Reverse Transcriptase, subunit A, domain 1"/>
    <property type="match status" value="1"/>
</dbReference>
<keyword evidence="3" id="KW-0548">Nucleotidyltransferase</keyword>
<evidence type="ECO:0000259" key="9">
    <source>
        <dbReference type="PROSITE" id="PS50878"/>
    </source>
</evidence>
<dbReference type="EC" id="2.7.7.49" evidence="1"/>
<reference evidence="11 12" key="1">
    <citation type="submission" date="2023-09" db="EMBL/GenBank/DDBJ databases">
        <title>Nesidiocoris tenuis whole genome shotgun sequence.</title>
        <authorList>
            <person name="Shibata T."/>
            <person name="Shimoda M."/>
            <person name="Kobayashi T."/>
            <person name="Uehara T."/>
        </authorList>
    </citation>
    <scope>NUCLEOTIDE SEQUENCE [LARGE SCALE GENOMIC DNA]</scope>
    <source>
        <strain evidence="11 12">Japan</strain>
    </source>
</reference>
<dbReference type="InterPro" id="IPR050951">
    <property type="entry name" value="Retrovirus_Pol_polyprotein"/>
</dbReference>
<keyword evidence="12" id="KW-1185">Reference proteome</keyword>
<feature type="domain" description="Reverse transcriptase" evidence="9">
    <location>
        <begin position="518"/>
        <end position="697"/>
    </location>
</feature>
<dbReference type="InterPro" id="IPR043128">
    <property type="entry name" value="Rev_trsase/Diguanyl_cyclase"/>
</dbReference>
<keyword evidence="5" id="KW-0255">Endonuclease</keyword>
<dbReference type="SUPFAM" id="SSF50630">
    <property type="entry name" value="Acid proteases"/>
    <property type="match status" value="1"/>
</dbReference>
<organism evidence="11 12">
    <name type="scientific">Nesidiocoris tenuis</name>
    <dbReference type="NCBI Taxonomy" id="355587"/>
    <lineage>
        <taxon>Eukaryota</taxon>
        <taxon>Metazoa</taxon>
        <taxon>Ecdysozoa</taxon>
        <taxon>Arthropoda</taxon>
        <taxon>Hexapoda</taxon>
        <taxon>Insecta</taxon>
        <taxon>Pterygota</taxon>
        <taxon>Neoptera</taxon>
        <taxon>Paraneoptera</taxon>
        <taxon>Hemiptera</taxon>
        <taxon>Heteroptera</taxon>
        <taxon>Panheteroptera</taxon>
        <taxon>Cimicomorpha</taxon>
        <taxon>Miridae</taxon>
        <taxon>Dicyphina</taxon>
        <taxon>Nesidiocoris</taxon>
    </lineage>
</organism>
<evidence type="ECO:0000313" key="11">
    <source>
        <dbReference type="EMBL" id="BES99666.1"/>
    </source>
</evidence>
<dbReference type="InterPro" id="IPR043502">
    <property type="entry name" value="DNA/RNA_pol_sf"/>
</dbReference>
<proteinExistence type="predicted"/>
<feature type="compositionally biased region" description="Basic and acidic residues" evidence="8">
    <location>
        <begin position="1339"/>
        <end position="1352"/>
    </location>
</feature>
<dbReference type="Pfam" id="PF00078">
    <property type="entry name" value="RVT_1"/>
    <property type="match status" value="1"/>
</dbReference>
<keyword evidence="6" id="KW-0378">Hydrolase</keyword>